<sequence>MLCLFNPGKVAATIPKRLPMARQNHGTKDGRPVDGKRIGRKILDEVQRPIVVDLKVNSFAYDGEKSLFTLGSFKRKKPEFTIVVEYLSSNRTARSDSPGGYGLMAALVRVIGKG</sequence>
<evidence type="ECO:0000313" key="2">
    <source>
        <dbReference type="Proteomes" id="UP001428341"/>
    </source>
</evidence>
<dbReference type="AlphaFoldDB" id="A0AAP0MJW2"/>
<keyword evidence="2" id="KW-1185">Reference proteome</keyword>
<name>A0AAP0MJW2_9ROSI</name>
<evidence type="ECO:0000313" key="1">
    <source>
        <dbReference type="EMBL" id="KAK9214849.1"/>
    </source>
</evidence>
<comment type="caution">
    <text evidence="1">The sequence shown here is derived from an EMBL/GenBank/DDBJ whole genome shotgun (WGS) entry which is preliminary data.</text>
</comment>
<accession>A0AAP0MJW2</accession>
<organism evidence="1 2">
    <name type="scientific">Citrus x changshan-huyou</name>
    <dbReference type="NCBI Taxonomy" id="2935761"/>
    <lineage>
        <taxon>Eukaryota</taxon>
        <taxon>Viridiplantae</taxon>
        <taxon>Streptophyta</taxon>
        <taxon>Embryophyta</taxon>
        <taxon>Tracheophyta</taxon>
        <taxon>Spermatophyta</taxon>
        <taxon>Magnoliopsida</taxon>
        <taxon>eudicotyledons</taxon>
        <taxon>Gunneridae</taxon>
        <taxon>Pentapetalae</taxon>
        <taxon>rosids</taxon>
        <taxon>malvids</taxon>
        <taxon>Sapindales</taxon>
        <taxon>Rutaceae</taxon>
        <taxon>Aurantioideae</taxon>
        <taxon>Citrus</taxon>
    </lineage>
</organism>
<protein>
    <submittedName>
        <fullName evidence="1">Uncharacterized protein</fullName>
    </submittedName>
</protein>
<proteinExistence type="predicted"/>
<dbReference type="Proteomes" id="UP001428341">
    <property type="component" value="Unassembled WGS sequence"/>
</dbReference>
<reference evidence="1 2" key="1">
    <citation type="submission" date="2024-05" db="EMBL/GenBank/DDBJ databases">
        <title>Haplotype-resolved chromosome-level genome assembly of Huyou (Citrus changshanensis).</title>
        <authorList>
            <person name="Miao C."/>
            <person name="Chen W."/>
            <person name="Wu Y."/>
            <person name="Wang L."/>
            <person name="Zhao S."/>
            <person name="Grierson D."/>
            <person name="Xu C."/>
            <person name="Chen K."/>
        </authorList>
    </citation>
    <scope>NUCLEOTIDE SEQUENCE [LARGE SCALE GENOMIC DNA]</scope>
    <source>
        <strain evidence="1">01-14</strain>
        <tissue evidence="1">Leaf</tissue>
    </source>
</reference>
<gene>
    <name evidence="1" type="ORF">WN944_006849</name>
</gene>
<dbReference type="EMBL" id="JBCGBO010000003">
    <property type="protein sequence ID" value="KAK9214849.1"/>
    <property type="molecule type" value="Genomic_DNA"/>
</dbReference>